<dbReference type="RefSeq" id="WP_209545455.1">
    <property type="nucleotide sequence ID" value="NZ_BAAADX010000006.1"/>
</dbReference>
<dbReference type="EMBL" id="JAGGKE010000003">
    <property type="protein sequence ID" value="MBP1901398.1"/>
    <property type="molecule type" value="Genomic_DNA"/>
</dbReference>
<organism evidence="2 3">
    <name type="scientific">Halorubrum trapanicum</name>
    <dbReference type="NCBI Taxonomy" id="29284"/>
    <lineage>
        <taxon>Archaea</taxon>
        <taxon>Methanobacteriati</taxon>
        <taxon>Methanobacteriota</taxon>
        <taxon>Stenosarchaea group</taxon>
        <taxon>Halobacteria</taxon>
        <taxon>Halobacteriales</taxon>
        <taxon>Haloferacaceae</taxon>
        <taxon>Halorubrum</taxon>
    </lineage>
</organism>
<feature type="compositionally biased region" description="Basic and acidic residues" evidence="1">
    <location>
        <begin position="38"/>
        <end position="49"/>
    </location>
</feature>
<reference evidence="2 3" key="1">
    <citation type="submission" date="2021-03" db="EMBL/GenBank/DDBJ databases">
        <title>Genomic Encyclopedia of Type Strains, Phase IV (KMG-IV): sequencing the most valuable type-strain genomes for metagenomic binning, comparative biology and taxonomic classification.</title>
        <authorList>
            <person name="Goeker M."/>
        </authorList>
    </citation>
    <scope>NUCLEOTIDE SEQUENCE [LARGE SCALE GENOMIC DNA]</scope>
    <source>
        <strain evidence="2 3">DSM 12287</strain>
    </source>
</reference>
<accession>A0A8J7R865</accession>
<dbReference type="Proteomes" id="UP000770586">
    <property type="component" value="Unassembled WGS sequence"/>
</dbReference>
<name>A0A8J7R865_9EURY</name>
<evidence type="ECO:0000256" key="1">
    <source>
        <dbReference type="SAM" id="MobiDB-lite"/>
    </source>
</evidence>
<dbReference type="OrthoDB" id="346433at2157"/>
<keyword evidence="3" id="KW-1185">Reference proteome</keyword>
<protein>
    <submittedName>
        <fullName evidence="2">Uncharacterized protein</fullName>
    </submittedName>
</protein>
<comment type="caution">
    <text evidence="2">The sequence shown here is derived from an EMBL/GenBank/DDBJ whole genome shotgun (WGS) entry which is preliminary data.</text>
</comment>
<feature type="region of interest" description="Disordered" evidence="1">
    <location>
        <begin position="22"/>
        <end position="49"/>
    </location>
</feature>
<proteinExistence type="predicted"/>
<sequence length="49" mass="5249">MSDSPRRARADGWAWACLALFGPGDESADSPNDGTSDDEARHDDSTIPE</sequence>
<gene>
    <name evidence="2" type="ORF">J2744_001068</name>
</gene>
<evidence type="ECO:0000313" key="3">
    <source>
        <dbReference type="Proteomes" id="UP000770586"/>
    </source>
</evidence>
<evidence type="ECO:0000313" key="2">
    <source>
        <dbReference type="EMBL" id="MBP1901398.1"/>
    </source>
</evidence>
<dbReference type="AlphaFoldDB" id="A0A8J7R865"/>